<evidence type="ECO:0000256" key="1">
    <source>
        <dbReference type="ARBA" id="ARBA00022450"/>
    </source>
</evidence>
<dbReference type="RefSeq" id="XP_013956109.1">
    <property type="nucleotide sequence ID" value="XM_014100634.1"/>
</dbReference>
<dbReference type="PANTHER" id="PTHR45527:SF1">
    <property type="entry name" value="FATTY ACID SYNTHASE"/>
    <property type="match status" value="1"/>
</dbReference>
<proteinExistence type="predicted"/>
<organism evidence="3 4">
    <name type="scientific">Hypocrea virens (strain Gv29-8 / FGSC 10586)</name>
    <name type="common">Gliocladium virens</name>
    <name type="synonym">Trichoderma virens</name>
    <dbReference type="NCBI Taxonomy" id="413071"/>
    <lineage>
        <taxon>Eukaryota</taxon>
        <taxon>Fungi</taxon>
        <taxon>Dikarya</taxon>
        <taxon>Ascomycota</taxon>
        <taxon>Pezizomycotina</taxon>
        <taxon>Sordariomycetes</taxon>
        <taxon>Hypocreomycetidae</taxon>
        <taxon>Hypocreales</taxon>
        <taxon>Hypocreaceae</taxon>
        <taxon>Trichoderma</taxon>
    </lineage>
</organism>
<dbReference type="Gene3D" id="3.40.50.12780">
    <property type="entry name" value="N-terminal domain of ligase-like"/>
    <property type="match status" value="1"/>
</dbReference>
<dbReference type="InParanoid" id="G9MUH2"/>
<name>G9MUH2_HYPVG</name>
<gene>
    <name evidence="3" type="ORF">TRIVIDRAFT_222630</name>
</gene>
<evidence type="ECO:0000313" key="3">
    <source>
        <dbReference type="EMBL" id="EHK21916.1"/>
    </source>
</evidence>
<dbReference type="PANTHER" id="PTHR45527">
    <property type="entry name" value="NONRIBOSOMAL PEPTIDE SYNTHETASE"/>
    <property type="match status" value="1"/>
</dbReference>
<dbReference type="VEuPathDB" id="FungiDB:TRIVIDRAFT_222630"/>
<protein>
    <submittedName>
        <fullName evidence="3">Uncharacterized protein</fullName>
    </submittedName>
</protein>
<dbReference type="OrthoDB" id="416786at2759"/>
<dbReference type="STRING" id="413071.G9MUH2"/>
<keyword evidence="4" id="KW-1185">Reference proteome</keyword>
<reference evidence="3 4" key="1">
    <citation type="journal article" date="2011" name="Genome Biol.">
        <title>Comparative genome sequence analysis underscores mycoparasitism as the ancestral life style of Trichoderma.</title>
        <authorList>
            <person name="Kubicek C.P."/>
            <person name="Herrera-Estrella A."/>
            <person name="Seidl-Seiboth V."/>
            <person name="Martinez D.A."/>
            <person name="Druzhinina I.S."/>
            <person name="Thon M."/>
            <person name="Zeilinger S."/>
            <person name="Casas-Flores S."/>
            <person name="Horwitz B.A."/>
            <person name="Mukherjee P.K."/>
            <person name="Mukherjee M."/>
            <person name="Kredics L."/>
            <person name="Alcaraz L.D."/>
            <person name="Aerts A."/>
            <person name="Antal Z."/>
            <person name="Atanasova L."/>
            <person name="Cervantes-Badillo M.G."/>
            <person name="Challacombe J."/>
            <person name="Chertkov O."/>
            <person name="McCluskey K."/>
            <person name="Coulpier F."/>
            <person name="Deshpande N."/>
            <person name="von Doehren H."/>
            <person name="Ebbole D.J."/>
            <person name="Esquivel-Naranjo E.U."/>
            <person name="Fekete E."/>
            <person name="Flipphi M."/>
            <person name="Glaser F."/>
            <person name="Gomez-Rodriguez E.Y."/>
            <person name="Gruber S."/>
            <person name="Han C."/>
            <person name="Henrissat B."/>
            <person name="Hermosa R."/>
            <person name="Hernandez-Onate M."/>
            <person name="Karaffa L."/>
            <person name="Kosti I."/>
            <person name="Le Crom S."/>
            <person name="Lindquist E."/>
            <person name="Lucas S."/>
            <person name="Luebeck M."/>
            <person name="Luebeck P.S."/>
            <person name="Margeot A."/>
            <person name="Metz B."/>
            <person name="Misra M."/>
            <person name="Nevalainen H."/>
            <person name="Omann M."/>
            <person name="Packer N."/>
            <person name="Perrone G."/>
            <person name="Uresti-Rivera E.E."/>
            <person name="Salamov A."/>
            <person name="Schmoll M."/>
            <person name="Seiboth B."/>
            <person name="Shapiro H."/>
            <person name="Sukno S."/>
            <person name="Tamayo-Ramos J.A."/>
            <person name="Tisch D."/>
            <person name="Wiest A."/>
            <person name="Wilkinson H.H."/>
            <person name="Zhang M."/>
            <person name="Coutinho P.M."/>
            <person name="Kenerley C.M."/>
            <person name="Monte E."/>
            <person name="Baker S.E."/>
            <person name="Grigoriev I.V."/>
        </authorList>
    </citation>
    <scope>NUCLEOTIDE SEQUENCE [LARGE SCALE GENOMIC DNA]</scope>
    <source>
        <strain evidence="4">Gv29-8 / FGSC 10586</strain>
    </source>
</reference>
<dbReference type="EMBL" id="ABDF02000056">
    <property type="protein sequence ID" value="EHK21916.1"/>
    <property type="molecule type" value="Genomic_DNA"/>
</dbReference>
<comment type="caution">
    <text evidence="3">The sequence shown here is derived from an EMBL/GenBank/DDBJ whole genome shotgun (WGS) entry which is preliminary data.</text>
</comment>
<dbReference type="InterPro" id="IPR042099">
    <property type="entry name" value="ANL_N_sf"/>
</dbReference>
<accession>G9MUH2</accession>
<dbReference type="GeneID" id="25791693"/>
<dbReference type="GO" id="GO:0044550">
    <property type="term" value="P:secondary metabolite biosynthetic process"/>
    <property type="evidence" value="ECO:0007669"/>
    <property type="project" value="TreeGrafter"/>
</dbReference>
<evidence type="ECO:0000256" key="2">
    <source>
        <dbReference type="ARBA" id="ARBA00022553"/>
    </source>
</evidence>
<evidence type="ECO:0000313" key="4">
    <source>
        <dbReference type="Proteomes" id="UP000007115"/>
    </source>
</evidence>
<dbReference type="GO" id="GO:0031177">
    <property type="term" value="F:phosphopantetheine binding"/>
    <property type="evidence" value="ECO:0007669"/>
    <property type="project" value="TreeGrafter"/>
</dbReference>
<dbReference type="GO" id="GO:0043041">
    <property type="term" value="P:amino acid activation for nonribosomal peptide biosynthetic process"/>
    <property type="evidence" value="ECO:0007669"/>
    <property type="project" value="TreeGrafter"/>
</dbReference>
<dbReference type="AlphaFoldDB" id="G9MUH2"/>
<dbReference type="Proteomes" id="UP000007115">
    <property type="component" value="Unassembled WGS sequence"/>
</dbReference>
<dbReference type="SUPFAM" id="SSF56801">
    <property type="entry name" value="Acetyl-CoA synthetase-like"/>
    <property type="match status" value="1"/>
</dbReference>
<sequence>MLLKPRVERCVYSWMGYPCETLVCAAIEELDPASIYLDKVGTPVCSALWMVDREDPSKLLPIGAINEILVEGPSVARGYYRDPTNTITSFMPPPPFVRKRGSSS</sequence>
<keyword evidence="1" id="KW-0596">Phosphopantetheine</keyword>
<keyword evidence="2" id="KW-0597">Phosphoprotein</keyword>
<dbReference type="HOGENOM" id="CLU_2250521_0_0_1"/>
<dbReference type="GO" id="GO:0005737">
    <property type="term" value="C:cytoplasm"/>
    <property type="evidence" value="ECO:0007669"/>
    <property type="project" value="TreeGrafter"/>
</dbReference>